<gene>
    <name evidence="2" type="ORF">K489DRAFT_176242</name>
</gene>
<reference evidence="2" key="2">
    <citation type="submission" date="2020-04" db="EMBL/GenBank/DDBJ databases">
        <authorList>
            <consortium name="NCBI Genome Project"/>
        </authorList>
    </citation>
    <scope>NUCLEOTIDE SEQUENCE</scope>
    <source>
        <strain evidence="2">CBS 342.82</strain>
    </source>
</reference>
<reference evidence="2" key="1">
    <citation type="submission" date="2020-01" db="EMBL/GenBank/DDBJ databases">
        <authorList>
            <consortium name="DOE Joint Genome Institute"/>
            <person name="Haridas S."/>
            <person name="Albert R."/>
            <person name="Binder M."/>
            <person name="Bloem J."/>
            <person name="Labutti K."/>
            <person name="Salamov A."/>
            <person name="Andreopoulos B."/>
            <person name="Baker S.E."/>
            <person name="Barry K."/>
            <person name="Bills G."/>
            <person name="Bluhm B.H."/>
            <person name="Cannon C."/>
            <person name="Castanera R."/>
            <person name="Culley D.E."/>
            <person name="Daum C."/>
            <person name="Ezra D."/>
            <person name="Gonzalez J.B."/>
            <person name="Henrissat B."/>
            <person name="Kuo A."/>
            <person name="Liang C."/>
            <person name="Lipzen A."/>
            <person name="Lutzoni F."/>
            <person name="Magnuson J."/>
            <person name="Mondo S."/>
            <person name="Nolan M."/>
            <person name="Ohm R."/>
            <person name="Pangilinan J."/>
            <person name="Park H.-J."/>
            <person name="Ramirez L."/>
            <person name="Alfaro M."/>
            <person name="Sun H."/>
            <person name="Tritt A."/>
            <person name="Yoshinaga Y."/>
            <person name="Zwiers L.-H."/>
            <person name="Turgeon B.G."/>
            <person name="Goodwin S.B."/>
            <person name="Spatafora J.W."/>
            <person name="Crous P.W."/>
            <person name="Grigoriev I.V."/>
        </authorList>
    </citation>
    <scope>NUCLEOTIDE SEQUENCE</scope>
    <source>
        <strain evidence="2">CBS 342.82</strain>
    </source>
</reference>
<evidence type="ECO:0000313" key="2">
    <source>
        <dbReference type="RefSeq" id="XP_033461224.1"/>
    </source>
</evidence>
<name>A0A6J3M8I8_9PEZI</name>
<dbReference type="Proteomes" id="UP000504637">
    <property type="component" value="Unplaced"/>
</dbReference>
<protein>
    <submittedName>
        <fullName evidence="2">Uncharacterized protein</fullName>
    </submittedName>
</protein>
<proteinExistence type="predicted"/>
<organism evidence="2">
    <name type="scientific">Dissoconium aciculare CBS 342.82</name>
    <dbReference type="NCBI Taxonomy" id="1314786"/>
    <lineage>
        <taxon>Eukaryota</taxon>
        <taxon>Fungi</taxon>
        <taxon>Dikarya</taxon>
        <taxon>Ascomycota</taxon>
        <taxon>Pezizomycotina</taxon>
        <taxon>Dothideomycetes</taxon>
        <taxon>Dothideomycetidae</taxon>
        <taxon>Mycosphaerellales</taxon>
        <taxon>Dissoconiaceae</taxon>
        <taxon>Dissoconium</taxon>
    </lineage>
</organism>
<reference evidence="2" key="3">
    <citation type="submission" date="2025-08" db="UniProtKB">
        <authorList>
            <consortium name="RefSeq"/>
        </authorList>
    </citation>
    <scope>IDENTIFICATION</scope>
    <source>
        <strain evidence="2">CBS 342.82</strain>
    </source>
</reference>
<keyword evidence="1" id="KW-1185">Reference proteome</keyword>
<accession>A0A6J3M8I8</accession>
<dbReference type="AlphaFoldDB" id="A0A6J3M8I8"/>
<evidence type="ECO:0000313" key="1">
    <source>
        <dbReference type="Proteomes" id="UP000504637"/>
    </source>
</evidence>
<dbReference type="GeneID" id="54357212"/>
<dbReference type="RefSeq" id="XP_033461224.1">
    <property type="nucleotide sequence ID" value="XM_033599413.1"/>
</dbReference>
<sequence>MSSNTLFRSHASFGMASIRSSPILATTPQRLSMTRESSRGEWAMNEMTSGDTCRGMLDIRRFDCHPKQLIVVTLVQHALALATIDRRRSHLVECLYDYGIMFAVDGSEMAHAIFLSRPSSAIR</sequence>